<dbReference type="EMBL" id="CP015079">
    <property type="protein sequence ID" value="ANH38723.1"/>
    <property type="molecule type" value="Genomic_DNA"/>
</dbReference>
<proteinExistence type="predicted"/>
<reference evidence="2 3" key="1">
    <citation type="submission" date="2016-03" db="EMBL/GenBank/DDBJ databases">
        <title>Complete genome sequence of a soil Actinobacterium, Nocardioides dokdonensis FR1436.</title>
        <authorList>
            <person name="Kwon S.-K."/>
            <person name="Kim K."/>
            <person name="Kim J.F."/>
        </authorList>
    </citation>
    <scope>NUCLEOTIDE SEQUENCE [LARGE SCALE GENOMIC DNA]</scope>
    <source>
        <strain evidence="2 3">FR1436</strain>
    </source>
</reference>
<evidence type="ECO:0000313" key="3">
    <source>
        <dbReference type="Proteomes" id="UP000077868"/>
    </source>
</evidence>
<dbReference type="PATRIC" id="fig|1300347.3.peg.2294"/>
<sequence length="233" mass="23622">MRSITTTPRTRRVRRIAGGIAVAALVALPISACGSENDAEAAGSSSSEVAQSAPEPVAVIEALTGDSTQITLDKGFLDALTQLKLTPGTVGEATLEGAELSFPITGGNVTVFEPGTVSPYVIGQLQHVSSGLSLSAGGTTVELLNLNVDPGVSRVYGDVAVNGKVAVESAFLFQLDGRTLNPLQVDGGQAVLEGTEVKISEPAAGLLNDTFGTDAVKPGLLVGIAEITVDLPA</sequence>
<gene>
    <name evidence="2" type="ORF">I601_2299</name>
</gene>
<dbReference type="RefSeq" id="WP_068109603.1">
    <property type="nucleotide sequence ID" value="NZ_CP015079.1"/>
</dbReference>
<evidence type="ECO:0008006" key="4">
    <source>
        <dbReference type="Google" id="ProtNLM"/>
    </source>
</evidence>
<protein>
    <recommendedName>
        <fullName evidence="4">Lipoprotein</fullName>
    </recommendedName>
</protein>
<keyword evidence="3" id="KW-1185">Reference proteome</keyword>
<evidence type="ECO:0000313" key="2">
    <source>
        <dbReference type="EMBL" id="ANH38723.1"/>
    </source>
</evidence>
<dbReference type="KEGG" id="ndk:I601_2299"/>
<feature type="chain" id="PRO_5038988576" description="Lipoprotein" evidence="1">
    <location>
        <begin position="35"/>
        <end position="233"/>
    </location>
</feature>
<keyword evidence="1" id="KW-0732">Signal</keyword>
<feature type="signal peptide" evidence="1">
    <location>
        <begin position="1"/>
        <end position="34"/>
    </location>
</feature>
<name>A0A1A9GMA0_9ACTN</name>
<accession>A0A1A9GMA0</accession>
<dbReference type="AlphaFoldDB" id="A0A1A9GMA0"/>
<organism evidence="2 3">
    <name type="scientific">Nocardioides dokdonensis FR1436</name>
    <dbReference type="NCBI Taxonomy" id="1300347"/>
    <lineage>
        <taxon>Bacteria</taxon>
        <taxon>Bacillati</taxon>
        <taxon>Actinomycetota</taxon>
        <taxon>Actinomycetes</taxon>
        <taxon>Propionibacteriales</taxon>
        <taxon>Nocardioidaceae</taxon>
        <taxon>Nocardioides</taxon>
    </lineage>
</organism>
<dbReference type="Proteomes" id="UP000077868">
    <property type="component" value="Chromosome"/>
</dbReference>
<dbReference type="OrthoDB" id="5182048at2"/>
<dbReference type="STRING" id="1300347.I601_2299"/>
<evidence type="ECO:0000256" key="1">
    <source>
        <dbReference type="SAM" id="SignalP"/>
    </source>
</evidence>